<dbReference type="STRING" id="519442.Huta_1218"/>
<dbReference type="KEGG" id="hut:Huta_1218"/>
<reference evidence="2 3" key="1">
    <citation type="journal article" date="2009" name="Stand. Genomic Sci.">
        <title>Complete genome sequence of Halorhabdus utahensis type strain (AX-2).</title>
        <authorList>
            <person name="Anderson I."/>
            <person name="Tindall B.J."/>
            <person name="Pomrenke H."/>
            <person name="Goker M."/>
            <person name="Lapidus A."/>
            <person name="Nolan M."/>
            <person name="Copeland A."/>
            <person name="Glavina Del Rio T."/>
            <person name="Chen F."/>
            <person name="Tice H."/>
            <person name="Cheng J.F."/>
            <person name="Lucas S."/>
            <person name="Chertkov O."/>
            <person name="Bruce D."/>
            <person name="Brettin T."/>
            <person name="Detter J.C."/>
            <person name="Han C."/>
            <person name="Goodwin L."/>
            <person name="Land M."/>
            <person name="Hauser L."/>
            <person name="Chang Y.J."/>
            <person name="Jeffries C.D."/>
            <person name="Pitluck S."/>
            <person name="Pati A."/>
            <person name="Mavromatis K."/>
            <person name="Ivanova N."/>
            <person name="Ovchinnikova G."/>
            <person name="Chen A."/>
            <person name="Palaniappan K."/>
            <person name="Chain P."/>
            <person name="Rohde M."/>
            <person name="Bristow J."/>
            <person name="Eisen J.A."/>
            <person name="Markowitz V."/>
            <person name="Hugenholtz P."/>
            <person name="Kyrpides N.C."/>
            <person name="Klenk H.P."/>
        </authorList>
    </citation>
    <scope>NUCLEOTIDE SEQUENCE [LARGE SCALE GENOMIC DNA]</scope>
    <source>
        <strain evidence="3">DSM 12940 / JCM 11049 / AX-2</strain>
    </source>
</reference>
<keyword evidence="1" id="KW-1133">Transmembrane helix</keyword>
<keyword evidence="1" id="KW-0812">Transmembrane</keyword>
<dbReference type="EMBL" id="CP001687">
    <property type="protein sequence ID" value="ACV11394.1"/>
    <property type="molecule type" value="Genomic_DNA"/>
</dbReference>
<evidence type="ECO:0000256" key="1">
    <source>
        <dbReference type="SAM" id="Phobius"/>
    </source>
</evidence>
<protein>
    <submittedName>
        <fullName evidence="2">Uncharacterized protein</fullName>
    </submittedName>
</protein>
<sequence>MKLSALPFVSAVLESGADDRIYDGLLLTGPVVILLIPVLETTRFLSGVAKALAIAYVTAFVAYVLYRGVRGE</sequence>
<dbReference type="GeneID" id="8383493"/>
<accession>C7NMT1</accession>
<dbReference type="eggNOG" id="arCOG08206">
    <property type="taxonomic scope" value="Archaea"/>
</dbReference>
<evidence type="ECO:0000313" key="3">
    <source>
        <dbReference type="Proteomes" id="UP000002071"/>
    </source>
</evidence>
<gene>
    <name evidence="2" type="ordered locus">Huta_1218</name>
</gene>
<feature type="transmembrane region" description="Helical" evidence="1">
    <location>
        <begin position="44"/>
        <end position="66"/>
    </location>
</feature>
<keyword evidence="1" id="KW-0472">Membrane</keyword>
<organism evidence="2 3">
    <name type="scientific">Halorhabdus utahensis (strain DSM 12940 / JCM 11049 / AX-2)</name>
    <dbReference type="NCBI Taxonomy" id="519442"/>
    <lineage>
        <taxon>Archaea</taxon>
        <taxon>Methanobacteriati</taxon>
        <taxon>Methanobacteriota</taxon>
        <taxon>Stenosarchaea group</taxon>
        <taxon>Halobacteria</taxon>
        <taxon>Halobacteriales</taxon>
        <taxon>Haloarculaceae</taxon>
        <taxon>Halorhabdus</taxon>
    </lineage>
</organism>
<dbReference type="AlphaFoldDB" id="C7NMT1"/>
<dbReference type="HOGENOM" id="CLU_204978_0_0_2"/>
<keyword evidence="3" id="KW-1185">Reference proteome</keyword>
<proteinExistence type="predicted"/>
<dbReference type="Proteomes" id="UP000002071">
    <property type="component" value="Chromosome"/>
</dbReference>
<evidence type="ECO:0000313" key="2">
    <source>
        <dbReference type="EMBL" id="ACV11394.1"/>
    </source>
</evidence>
<dbReference type="OrthoDB" id="242212at2157"/>
<dbReference type="RefSeq" id="WP_015788969.1">
    <property type="nucleotide sequence ID" value="NC_013158.1"/>
</dbReference>
<name>C7NMT1_HALUD</name>